<protein>
    <recommendedName>
        <fullName evidence="3">Chemotaxis protein CheA</fullName>
        <ecNumber evidence="2">2.7.13.3</ecNumber>
    </recommendedName>
</protein>
<feature type="region of interest" description="Disordered" evidence="10">
    <location>
        <begin position="466"/>
        <end position="500"/>
    </location>
</feature>
<dbReference type="SUPFAM" id="SSF55874">
    <property type="entry name" value="ATPase domain of HSP90 chaperone/DNA topoisomerase II/histidine kinase"/>
    <property type="match status" value="1"/>
</dbReference>
<dbReference type="EC" id="2.7.13.3" evidence="2"/>
<dbReference type="InterPro" id="IPR036061">
    <property type="entry name" value="CheW-like_dom_sf"/>
</dbReference>
<keyword evidence="4 9" id="KW-0597">Phosphoprotein</keyword>
<dbReference type="PROSITE" id="PS50894">
    <property type="entry name" value="HPT"/>
    <property type="match status" value="1"/>
</dbReference>
<dbReference type="GO" id="GO:0005737">
    <property type="term" value="C:cytoplasm"/>
    <property type="evidence" value="ECO:0007669"/>
    <property type="project" value="InterPro"/>
</dbReference>
<evidence type="ECO:0000256" key="9">
    <source>
        <dbReference type="PROSITE-ProRule" id="PRU00110"/>
    </source>
</evidence>
<dbReference type="FunFam" id="3.30.565.10:FF:000016">
    <property type="entry name" value="Chemotaxis protein CheA, putative"/>
    <property type="match status" value="1"/>
</dbReference>
<dbReference type="GO" id="GO:0000155">
    <property type="term" value="F:phosphorelay sensor kinase activity"/>
    <property type="evidence" value="ECO:0007669"/>
    <property type="project" value="InterPro"/>
</dbReference>
<dbReference type="RefSeq" id="WP_092787939.1">
    <property type="nucleotide sequence ID" value="NZ_FNAP01000019.1"/>
</dbReference>
<dbReference type="Pfam" id="PF01584">
    <property type="entry name" value="CheW"/>
    <property type="match status" value="1"/>
</dbReference>
<dbReference type="SMART" id="SM00260">
    <property type="entry name" value="CheW"/>
    <property type="match status" value="1"/>
</dbReference>
<dbReference type="Gene3D" id="3.30.565.10">
    <property type="entry name" value="Histidine kinase-like ATPase, C-terminal domain"/>
    <property type="match status" value="1"/>
</dbReference>
<dbReference type="CDD" id="cd00088">
    <property type="entry name" value="HPT"/>
    <property type="match status" value="1"/>
</dbReference>
<feature type="compositionally biased region" description="Pro residues" evidence="10">
    <location>
        <begin position="361"/>
        <end position="372"/>
    </location>
</feature>
<dbReference type="Proteomes" id="UP000199412">
    <property type="component" value="Unassembled WGS sequence"/>
</dbReference>
<dbReference type="InterPro" id="IPR036641">
    <property type="entry name" value="HPT_dom_sf"/>
</dbReference>
<dbReference type="InterPro" id="IPR002545">
    <property type="entry name" value="CheW-lke_dom"/>
</dbReference>
<dbReference type="InterPro" id="IPR036890">
    <property type="entry name" value="HATPase_C_sf"/>
</dbReference>
<dbReference type="InterPro" id="IPR004358">
    <property type="entry name" value="Sig_transdc_His_kin-like_C"/>
</dbReference>
<dbReference type="InterPro" id="IPR036097">
    <property type="entry name" value="HisK_dim/P_sf"/>
</dbReference>
<evidence type="ECO:0000256" key="8">
    <source>
        <dbReference type="ARBA" id="ARBA00035100"/>
    </source>
</evidence>
<sequence length="895" mass="96248">MTSLLTRFISEARGLLEQASADLLALEKAPDDQEVLNSLFRCMHTLKGSSGVVEGLDPLTRAVHAGEDLLDDCRGGKLSFSANLADPLFDTVDLVGEWLDALGDTGALPDDAGRVGAALANTLRGLRADSPEAAAADTPAPVASADHCDWLRLVDHGVRRDMYIALSAPDAALIAFEYVPDPQCFFVGDDPLLTARTAPDLVWRGVEPAKPWDDDLAAFDPFACNLRMRGLGTASLDAYDRHFAYVINDVRLLPVARAELVTLDGPVAGAKVFEPFSEDARGLVKAADWDGLRAAVATMRSVAGGTDGFEGQALDWLDLVLNSGPIDPALVNRLVMAIATGRDEGGETGPAPMHPSTDTPAGPPGEPRPAPALDPTTAAAADILMAQLEALAMPMPPDQRLAQLPSRKETLVRVLTALDNMEAVEKLTAIVHQARREEDAVLLAEVARDMLMDLGVLEPDAETASVAPANVPSGGAPTARKPAEAPSTADRRGRSTKPKLREIKVDQERIDSLMDLAGELVVAKNALPFLARRADVEFGVRDLAREIKGQHQTLNRIVEDLQGAVMQVRMVPVSAVFGAFPRLVRDYARKLDKKIRLVVEGEDTEADKNVIEDLSDPLIHLIRNSIDHGLEPADERVAAGKSEEGTIELRAYQEEDRVVIEVNDDGRGIDADKLKAKAIEKGVITAEAAADLSETDALNLIFAPGFSTAEKVSDLSGRGVGMDVVRVALERAGGTIKVSSTLGQGTRVRLSLPLAMAISRVMMTTLADQPFGIPMDYVVETVRIRRSDIHHIKDREATVLRGRVVPLRRLRSLLGIETVIDVWDSGGVLEEAVLVVNDGSGHTGLVVDDFEENVEVILKPMEGIMARFGHYSGTALLGDGRVLLVLNLREILKWP</sequence>
<dbReference type="PANTHER" id="PTHR43395">
    <property type="entry name" value="SENSOR HISTIDINE KINASE CHEA"/>
    <property type="match status" value="1"/>
</dbReference>
<dbReference type="InterPro" id="IPR005467">
    <property type="entry name" value="His_kinase_dom"/>
</dbReference>
<evidence type="ECO:0000259" key="11">
    <source>
        <dbReference type="PROSITE" id="PS50109"/>
    </source>
</evidence>
<evidence type="ECO:0000256" key="10">
    <source>
        <dbReference type="SAM" id="MobiDB-lite"/>
    </source>
</evidence>
<evidence type="ECO:0000256" key="1">
    <source>
        <dbReference type="ARBA" id="ARBA00000085"/>
    </source>
</evidence>
<dbReference type="InterPro" id="IPR037006">
    <property type="entry name" value="CheA-like_homodim_sf"/>
</dbReference>
<evidence type="ECO:0000256" key="6">
    <source>
        <dbReference type="ARBA" id="ARBA00022777"/>
    </source>
</evidence>
<dbReference type="InterPro" id="IPR051315">
    <property type="entry name" value="Bact_Chemotaxis_CheA"/>
</dbReference>
<gene>
    <name evidence="14" type="ORF">SAMN05421720_11925</name>
</gene>
<dbReference type="Gene3D" id="2.30.30.40">
    <property type="entry name" value="SH3 Domains"/>
    <property type="match status" value="1"/>
</dbReference>
<dbReference type="STRING" id="69960.SAMN05421720_11925"/>
<keyword evidence="6 14" id="KW-0418">Kinase</keyword>
<dbReference type="SUPFAM" id="SSF47384">
    <property type="entry name" value="Homodimeric domain of signal transducing histidine kinase"/>
    <property type="match status" value="1"/>
</dbReference>
<dbReference type="SUPFAM" id="SSF50341">
    <property type="entry name" value="CheW-like"/>
    <property type="match status" value="1"/>
</dbReference>
<dbReference type="SMART" id="SM00073">
    <property type="entry name" value="HPT"/>
    <property type="match status" value="1"/>
</dbReference>
<dbReference type="EMBL" id="FNAP01000019">
    <property type="protein sequence ID" value="SDE97534.1"/>
    <property type="molecule type" value="Genomic_DNA"/>
</dbReference>
<dbReference type="PROSITE" id="PS50109">
    <property type="entry name" value="HIS_KIN"/>
    <property type="match status" value="1"/>
</dbReference>
<proteinExistence type="predicted"/>
<feature type="modified residue" description="Phosphohistidine" evidence="9">
    <location>
        <position position="44"/>
    </location>
</feature>
<feature type="domain" description="CheW-like" evidence="12">
    <location>
        <begin position="758"/>
        <end position="895"/>
    </location>
</feature>
<evidence type="ECO:0000256" key="3">
    <source>
        <dbReference type="ARBA" id="ARBA00021495"/>
    </source>
</evidence>
<dbReference type="CDD" id="cd16916">
    <property type="entry name" value="HATPase_CheA-like"/>
    <property type="match status" value="1"/>
</dbReference>
<comment type="catalytic activity">
    <reaction evidence="1">
        <text>ATP + protein L-histidine = ADP + protein N-phospho-L-histidine.</text>
        <dbReference type="EC" id="2.7.13.3"/>
    </reaction>
</comment>
<evidence type="ECO:0000256" key="4">
    <source>
        <dbReference type="ARBA" id="ARBA00022553"/>
    </source>
</evidence>
<feature type="domain" description="Histidine kinase" evidence="11">
    <location>
        <begin position="511"/>
        <end position="756"/>
    </location>
</feature>
<dbReference type="SMART" id="SM00387">
    <property type="entry name" value="HATPase_c"/>
    <property type="match status" value="1"/>
</dbReference>
<keyword evidence="5" id="KW-0808">Transferase</keyword>
<dbReference type="OrthoDB" id="9803176at2"/>
<dbReference type="Gene3D" id="1.20.120.160">
    <property type="entry name" value="HPT domain"/>
    <property type="match status" value="1"/>
</dbReference>
<evidence type="ECO:0000313" key="14">
    <source>
        <dbReference type="EMBL" id="SDE97534.1"/>
    </source>
</evidence>
<feature type="region of interest" description="Disordered" evidence="10">
    <location>
        <begin position="342"/>
        <end position="374"/>
    </location>
</feature>
<dbReference type="PRINTS" id="PR00344">
    <property type="entry name" value="BCTRLSENSOR"/>
</dbReference>
<dbReference type="Gene3D" id="1.10.287.560">
    <property type="entry name" value="Histidine kinase CheA-like, homodimeric domain"/>
    <property type="match status" value="1"/>
</dbReference>
<organism evidence="14 15">
    <name type="scientific">Rhodospira trueperi</name>
    <dbReference type="NCBI Taxonomy" id="69960"/>
    <lineage>
        <taxon>Bacteria</taxon>
        <taxon>Pseudomonadati</taxon>
        <taxon>Pseudomonadota</taxon>
        <taxon>Alphaproteobacteria</taxon>
        <taxon>Rhodospirillales</taxon>
        <taxon>Rhodospirillaceae</taxon>
        <taxon>Rhodospira</taxon>
    </lineage>
</organism>
<dbReference type="AlphaFoldDB" id="A0A1G7HB66"/>
<evidence type="ECO:0000313" key="15">
    <source>
        <dbReference type="Proteomes" id="UP000199412"/>
    </source>
</evidence>
<dbReference type="InterPro" id="IPR008207">
    <property type="entry name" value="Sig_transdc_His_kin_Hpt_dom"/>
</dbReference>
<evidence type="ECO:0000256" key="2">
    <source>
        <dbReference type="ARBA" id="ARBA00012438"/>
    </source>
</evidence>
<dbReference type="InterPro" id="IPR004105">
    <property type="entry name" value="CheA-like_dim"/>
</dbReference>
<evidence type="ECO:0000259" key="12">
    <source>
        <dbReference type="PROSITE" id="PS50851"/>
    </source>
</evidence>
<dbReference type="Pfam" id="PF02518">
    <property type="entry name" value="HATPase_c"/>
    <property type="match status" value="1"/>
</dbReference>
<dbReference type="PROSITE" id="PS50851">
    <property type="entry name" value="CHEW"/>
    <property type="match status" value="1"/>
</dbReference>
<keyword evidence="7" id="KW-0902">Two-component regulatory system</keyword>
<evidence type="ECO:0000256" key="7">
    <source>
        <dbReference type="ARBA" id="ARBA00023012"/>
    </source>
</evidence>
<dbReference type="PANTHER" id="PTHR43395:SF1">
    <property type="entry name" value="CHEMOTAXIS PROTEIN CHEA"/>
    <property type="match status" value="1"/>
</dbReference>
<evidence type="ECO:0000259" key="13">
    <source>
        <dbReference type="PROSITE" id="PS50894"/>
    </source>
</evidence>
<reference evidence="14 15" key="1">
    <citation type="submission" date="2016-10" db="EMBL/GenBank/DDBJ databases">
        <authorList>
            <person name="de Groot N.N."/>
        </authorList>
    </citation>
    <scope>NUCLEOTIDE SEQUENCE [LARGE SCALE GENOMIC DNA]</scope>
    <source>
        <strain evidence="14 15">ATCC 700224</strain>
    </source>
</reference>
<dbReference type="SMART" id="SM01231">
    <property type="entry name" value="H-kinase_dim"/>
    <property type="match status" value="1"/>
</dbReference>
<keyword evidence="15" id="KW-1185">Reference proteome</keyword>
<dbReference type="InterPro" id="IPR003594">
    <property type="entry name" value="HATPase_dom"/>
</dbReference>
<dbReference type="Pfam" id="PF01627">
    <property type="entry name" value="Hpt"/>
    <property type="match status" value="1"/>
</dbReference>
<dbReference type="SUPFAM" id="SSF47226">
    <property type="entry name" value="Histidine-containing phosphotransfer domain, HPT domain"/>
    <property type="match status" value="1"/>
</dbReference>
<accession>A0A1G7HB66</accession>
<name>A0A1G7HB66_9PROT</name>
<dbReference type="Pfam" id="PF02895">
    <property type="entry name" value="H-kinase_dim"/>
    <property type="match status" value="1"/>
</dbReference>
<feature type="domain" description="HPt" evidence="13">
    <location>
        <begin position="1"/>
        <end position="102"/>
    </location>
</feature>
<feature type="compositionally biased region" description="Basic and acidic residues" evidence="10">
    <location>
        <begin position="489"/>
        <end position="500"/>
    </location>
</feature>
<evidence type="ECO:0000256" key="5">
    <source>
        <dbReference type="ARBA" id="ARBA00022679"/>
    </source>
</evidence>
<dbReference type="GO" id="GO:0006935">
    <property type="term" value="P:chemotaxis"/>
    <property type="evidence" value="ECO:0007669"/>
    <property type="project" value="InterPro"/>
</dbReference>
<comment type="function">
    <text evidence="8">Involved in the transmission of sensory signals from the chemoreceptors to the flagellar motors. CheA is autophosphorylated; it can transfer its phosphate group to either CheB or CheY.</text>
</comment>